<evidence type="ECO:0000256" key="1">
    <source>
        <dbReference type="SAM" id="MobiDB-lite"/>
    </source>
</evidence>
<dbReference type="GO" id="GO:0051726">
    <property type="term" value="P:regulation of cell cycle"/>
    <property type="evidence" value="ECO:0007669"/>
    <property type="project" value="InterPro"/>
</dbReference>
<dbReference type="PANTHER" id="PTHR46528">
    <property type="entry name" value="PROTEIN SON"/>
    <property type="match status" value="1"/>
</dbReference>
<gene>
    <name evidence="2" type="primary">Son_1</name>
    <name evidence="2" type="ORF">E2C01_076150</name>
</gene>
<feature type="compositionally biased region" description="Basic and acidic residues" evidence="1">
    <location>
        <begin position="24"/>
        <end position="34"/>
    </location>
</feature>
<dbReference type="PANTHER" id="PTHR46528:SF1">
    <property type="entry name" value="PROTEIN SON"/>
    <property type="match status" value="1"/>
</dbReference>
<evidence type="ECO:0000313" key="3">
    <source>
        <dbReference type="Proteomes" id="UP000324222"/>
    </source>
</evidence>
<reference evidence="2 3" key="1">
    <citation type="submission" date="2019-05" db="EMBL/GenBank/DDBJ databases">
        <title>Another draft genome of Portunus trituberculatus and its Hox gene families provides insights of decapod evolution.</title>
        <authorList>
            <person name="Jeong J.-H."/>
            <person name="Song I."/>
            <person name="Kim S."/>
            <person name="Choi T."/>
            <person name="Kim D."/>
            <person name="Ryu S."/>
            <person name="Kim W."/>
        </authorList>
    </citation>
    <scope>NUCLEOTIDE SEQUENCE [LARGE SCALE GENOMIC DNA]</scope>
    <source>
        <tissue evidence="2">Muscle</tissue>
    </source>
</reference>
<feature type="compositionally biased region" description="Basic residues" evidence="1">
    <location>
        <begin position="11"/>
        <end position="23"/>
    </location>
</feature>
<accession>A0A5B7II65</accession>
<keyword evidence="3" id="KW-1185">Reference proteome</keyword>
<sequence>MNESLYAPSHSRSRSKSRSKRRRESTSDLRDKVTRKRLLEIARRNAVYLMQNGCLPPSVEKEQLVKIKAGGKSVDELTDFCKQLVASGNYSDVDVSEPSMSSEEENSSEKPFSSTRHPFSVRDSKPILMNIRVS</sequence>
<dbReference type="Proteomes" id="UP000324222">
    <property type="component" value="Unassembled WGS sequence"/>
</dbReference>
<dbReference type="OrthoDB" id="786951at2759"/>
<feature type="region of interest" description="Disordered" evidence="1">
    <location>
        <begin position="1"/>
        <end position="34"/>
    </location>
</feature>
<dbReference type="InterPro" id="IPR032922">
    <property type="entry name" value="SON"/>
</dbReference>
<organism evidence="2 3">
    <name type="scientific">Portunus trituberculatus</name>
    <name type="common">Swimming crab</name>
    <name type="synonym">Neptunus trituberculatus</name>
    <dbReference type="NCBI Taxonomy" id="210409"/>
    <lineage>
        <taxon>Eukaryota</taxon>
        <taxon>Metazoa</taxon>
        <taxon>Ecdysozoa</taxon>
        <taxon>Arthropoda</taxon>
        <taxon>Crustacea</taxon>
        <taxon>Multicrustacea</taxon>
        <taxon>Malacostraca</taxon>
        <taxon>Eumalacostraca</taxon>
        <taxon>Eucarida</taxon>
        <taxon>Decapoda</taxon>
        <taxon>Pleocyemata</taxon>
        <taxon>Brachyura</taxon>
        <taxon>Eubrachyura</taxon>
        <taxon>Portunoidea</taxon>
        <taxon>Portunidae</taxon>
        <taxon>Portuninae</taxon>
        <taxon>Portunus</taxon>
    </lineage>
</organism>
<dbReference type="GO" id="GO:0003723">
    <property type="term" value="F:RNA binding"/>
    <property type="evidence" value="ECO:0007669"/>
    <property type="project" value="InterPro"/>
</dbReference>
<feature type="region of interest" description="Disordered" evidence="1">
    <location>
        <begin position="91"/>
        <end position="134"/>
    </location>
</feature>
<proteinExistence type="predicted"/>
<dbReference type="GO" id="GO:0048024">
    <property type="term" value="P:regulation of mRNA splicing, via spliceosome"/>
    <property type="evidence" value="ECO:0007669"/>
    <property type="project" value="TreeGrafter"/>
</dbReference>
<dbReference type="AlphaFoldDB" id="A0A5B7II65"/>
<name>A0A5B7II65_PORTR</name>
<comment type="caution">
    <text evidence="2">The sequence shown here is derived from an EMBL/GenBank/DDBJ whole genome shotgun (WGS) entry which is preliminary data.</text>
</comment>
<dbReference type="EMBL" id="VSRR010057251">
    <property type="protein sequence ID" value="MPC81529.1"/>
    <property type="molecule type" value="Genomic_DNA"/>
</dbReference>
<protein>
    <submittedName>
        <fullName evidence="2">Protein SON</fullName>
    </submittedName>
</protein>
<evidence type="ECO:0000313" key="2">
    <source>
        <dbReference type="EMBL" id="MPC81529.1"/>
    </source>
</evidence>